<proteinExistence type="predicted"/>
<accession>A0A103TMU7</accession>
<dbReference type="AlphaFoldDB" id="A0A103TMU7"/>
<keyword evidence="2" id="KW-1185">Reference proteome</keyword>
<reference evidence="1 2" key="1">
    <citation type="journal article" date="2016" name="Sci. Rep.">
        <title>The genome sequence of the outbreeding globe artichoke constructed de novo incorporating a phase-aware low-pass sequencing strategy of F1 progeny.</title>
        <authorList>
            <person name="Scaglione D."/>
            <person name="Reyes-Chin-Wo S."/>
            <person name="Acquadro A."/>
            <person name="Froenicke L."/>
            <person name="Portis E."/>
            <person name="Beitel C."/>
            <person name="Tirone M."/>
            <person name="Mauro R."/>
            <person name="Lo Monaco A."/>
            <person name="Mauromicale G."/>
            <person name="Faccioli P."/>
            <person name="Cattivelli L."/>
            <person name="Rieseberg L."/>
            <person name="Michelmore R."/>
            <person name="Lanteri S."/>
        </authorList>
    </citation>
    <scope>NUCLEOTIDE SEQUENCE [LARGE SCALE GENOMIC DNA]</scope>
    <source>
        <strain evidence="1">2C</strain>
    </source>
</reference>
<organism evidence="1 2">
    <name type="scientific">Cynara cardunculus var. scolymus</name>
    <name type="common">Globe artichoke</name>
    <name type="synonym">Cynara scolymus</name>
    <dbReference type="NCBI Taxonomy" id="59895"/>
    <lineage>
        <taxon>Eukaryota</taxon>
        <taxon>Viridiplantae</taxon>
        <taxon>Streptophyta</taxon>
        <taxon>Embryophyta</taxon>
        <taxon>Tracheophyta</taxon>
        <taxon>Spermatophyta</taxon>
        <taxon>Magnoliopsida</taxon>
        <taxon>eudicotyledons</taxon>
        <taxon>Gunneridae</taxon>
        <taxon>Pentapetalae</taxon>
        <taxon>asterids</taxon>
        <taxon>campanulids</taxon>
        <taxon>Asterales</taxon>
        <taxon>Asteraceae</taxon>
        <taxon>Carduoideae</taxon>
        <taxon>Cardueae</taxon>
        <taxon>Carduinae</taxon>
        <taxon>Cynara</taxon>
    </lineage>
</organism>
<gene>
    <name evidence="1" type="ORF">Ccrd_025902</name>
</gene>
<dbReference type="Gramene" id="KVH19969">
    <property type="protein sequence ID" value="KVH19969"/>
    <property type="gene ID" value="Ccrd_025902"/>
</dbReference>
<evidence type="ECO:0000313" key="2">
    <source>
        <dbReference type="Proteomes" id="UP000243975"/>
    </source>
</evidence>
<evidence type="ECO:0000313" key="1">
    <source>
        <dbReference type="EMBL" id="KVH19969.1"/>
    </source>
</evidence>
<dbReference type="EMBL" id="LEKV01007067">
    <property type="protein sequence ID" value="KVH19969.1"/>
    <property type="molecule type" value="Genomic_DNA"/>
</dbReference>
<feature type="non-terminal residue" evidence="1">
    <location>
        <position position="73"/>
    </location>
</feature>
<dbReference type="Proteomes" id="UP000243975">
    <property type="component" value="Unassembled WGS sequence"/>
</dbReference>
<sequence length="73" mass="8304">MSLVTHFCLQTLLCVKQSKLLLPFVTCWVMGKKFDDLRFDFSFTSNHPVRLSLMSSSFYKEQLAKLSGGVSLP</sequence>
<name>A0A103TMU7_CYNCS</name>
<protein>
    <submittedName>
        <fullName evidence="1">Uncharacterized protein</fullName>
    </submittedName>
</protein>
<comment type="caution">
    <text evidence="1">The sequence shown here is derived from an EMBL/GenBank/DDBJ whole genome shotgun (WGS) entry which is preliminary data.</text>
</comment>